<proteinExistence type="inferred from homology"/>
<comment type="caution">
    <text evidence="5">The sequence shown here is derived from an EMBL/GenBank/DDBJ whole genome shotgun (WGS) entry which is preliminary data.</text>
</comment>
<comment type="similarity">
    <text evidence="1">Belongs to the N-acetylmuramoyl-L-alanine amidase 2 family.</text>
</comment>
<feature type="region of interest" description="Disordered" evidence="2">
    <location>
        <begin position="17"/>
        <end position="54"/>
    </location>
</feature>
<dbReference type="Gene3D" id="3.40.80.10">
    <property type="entry name" value="Peptidoglycan recognition protein-like"/>
    <property type="match status" value="1"/>
</dbReference>
<dbReference type="InterPro" id="IPR002502">
    <property type="entry name" value="Amidase_domain"/>
</dbReference>
<dbReference type="GO" id="GO:0008745">
    <property type="term" value="F:N-acetylmuramoyl-L-alanine amidase activity"/>
    <property type="evidence" value="ECO:0007669"/>
    <property type="project" value="InterPro"/>
</dbReference>
<accession>A0A7X6D3P7</accession>
<protein>
    <submittedName>
        <fullName evidence="5">N-acetylmuramoyl-L-alanine amidase</fullName>
    </submittedName>
</protein>
<dbReference type="Proteomes" id="UP000578686">
    <property type="component" value="Unassembled WGS sequence"/>
</dbReference>
<dbReference type="SMART" id="SM00644">
    <property type="entry name" value="Ami_2"/>
    <property type="match status" value="1"/>
</dbReference>
<dbReference type="Pfam" id="PF01510">
    <property type="entry name" value="Amidase_2"/>
    <property type="match status" value="1"/>
</dbReference>
<feature type="domain" description="N-acetylmuramoyl-L-alanine amidase" evidence="3">
    <location>
        <begin position="174"/>
        <end position="338"/>
    </location>
</feature>
<evidence type="ECO:0000256" key="1">
    <source>
        <dbReference type="ARBA" id="ARBA00007553"/>
    </source>
</evidence>
<dbReference type="SUPFAM" id="SSF55846">
    <property type="entry name" value="N-acetylmuramoyl-L-alanine amidase-like"/>
    <property type="match status" value="1"/>
</dbReference>
<dbReference type="AlphaFoldDB" id="A0A7X6D3P7"/>
<sequence length="357" mass="37125">MAAVGLAAATTATPTVVAAAGRDHGGVGPGTPTGRPRNGTVERSFPETRSGEPTDATAAALAFSAGWIVARWDGSAEGGRVRFSTPEGDGAWSALPATCSSANGGARLIAADGATGYRVQPPAGARNLRTRALDTTGGPRRRARVPEEHPRLRGISYLSRAEWGADESKRFRPNGAEIMPPAFYPLQTITLHHTDTANNAPDPAAVVRAIYDVHAVDNGWGDIGYQFLVDEAGRIYEGRWSGAAGMPGHDARGNMVTAAHVGGANSGNLGIALLGNLTGRPPTEAARTALTELCTALARLHGLDPLARIRFVNPVDGSTREVQSISGHRDWMATECPGDVMYAELAALRSGVAAAGR</sequence>
<evidence type="ECO:0000313" key="6">
    <source>
        <dbReference type="Proteomes" id="UP000578686"/>
    </source>
</evidence>
<dbReference type="PANTHER" id="PTHR11022:SF41">
    <property type="entry name" value="PEPTIDOGLYCAN-RECOGNITION PROTEIN LC-RELATED"/>
    <property type="match status" value="1"/>
</dbReference>
<dbReference type="InterPro" id="IPR015510">
    <property type="entry name" value="PGRP"/>
</dbReference>
<dbReference type="EMBL" id="JAAVJD010000176">
    <property type="protein sequence ID" value="NJQ07610.1"/>
    <property type="molecule type" value="Genomic_DNA"/>
</dbReference>
<dbReference type="PANTHER" id="PTHR11022">
    <property type="entry name" value="PEPTIDOGLYCAN RECOGNITION PROTEIN"/>
    <property type="match status" value="1"/>
</dbReference>
<dbReference type="InterPro" id="IPR036505">
    <property type="entry name" value="Amidase/PGRP_sf"/>
</dbReference>
<evidence type="ECO:0000256" key="2">
    <source>
        <dbReference type="SAM" id="MobiDB-lite"/>
    </source>
</evidence>
<dbReference type="GO" id="GO:0008270">
    <property type="term" value="F:zinc ion binding"/>
    <property type="evidence" value="ECO:0007669"/>
    <property type="project" value="InterPro"/>
</dbReference>
<dbReference type="SMART" id="SM00701">
    <property type="entry name" value="PGRP"/>
    <property type="match status" value="1"/>
</dbReference>
<evidence type="ECO:0000313" key="5">
    <source>
        <dbReference type="EMBL" id="NJQ07610.1"/>
    </source>
</evidence>
<dbReference type="InterPro" id="IPR006619">
    <property type="entry name" value="PGRP_domain_met/bac"/>
</dbReference>
<gene>
    <name evidence="5" type="ORF">HCN56_18980</name>
</gene>
<evidence type="ECO:0000259" key="4">
    <source>
        <dbReference type="SMART" id="SM00701"/>
    </source>
</evidence>
<evidence type="ECO:0000259" key="3">
    <source>
        <dbReference type="SMART" id="SM00644"/>
    </source>
</evidence>
<organism evidence="5 6">
    <name type="scientific">Streptomyces lonarensis</name>
    <dbReference type="NCBI Taxonomy" id="700599"/>
    <lineage>
        <taxon>Bacteria</taxon>
        <taxon>Bacillati</taxon>
        <taxon>Actinomycetota</taxon>
        <taxon>Actinomycetes</taxon>
        <taxon>Kitasatosporales</taxon>
        <taxon>Streptomycetaceae</taxon>
        <taxon>Streptomyces</taxon>
    </lineage>
</organism>
<dbReference type="GO" id="GO:0009253">
    <property type="term" value="P:peptidoglycan catabolic process"/>
    <property type="evidence" value="ECO:0007669"/>
    <property type="project" value="InterPro"/>
</dbReference>
<feature type="domain" description="Peptidoglycan recognition protein family" evidence="4">
    <location>
        <begin position="155"/>
        <end position="316"/>
    </location>
</feature>
<dbReference type="CDD" id="cd06583">
    <property type="entry name" value="PGRP"/>
    <property type="match status" value="1"/>
</dbReference>
<keyword evidence="6" id="KW-1185">Reference proteome</keyword>
<feature type="compositionally biased region" description="Low complexity" evidence="2">
    <location>
        <begin position="32"/>
        <end position="41"/>
    </location>
</feature>
<reference evidence="5 6" key="1">
    <citation type="submission" date="2020-03" db="EMBL/GenBank/DDBJ databases">
        <title>Draft genome of Streptomyces sp. ventii, isolated from the Axial Seamount in the Pacific Ocean, and resequencing of the two type strains Streptomyces lonarensis strain NCL 716 and Streptomyces bohaiensis strain 11A07.</title>
        <authorList>
            <person name="Loughran R.M."/>
            <person name="Pfannmuller K.M."/>
            <person name="Wasson B.J."/>
            <person name="Deadmond M.C."/>
            <person name="Paddock B.E."/>
            <person name="Koyack M.J."/>
            <person name="Gallegos D.A."/>
            <person name="Mitchell E.A."/>
            <person name="Ushijima B."/>
            <person name="Saw J.H."/>
            <person name="Mcphail K.L."/>
            <person name="Videau P."/>
        </authorList>
    </citation>
    <scope>NUCLEOTIDE SEQUENCE [LARGE SCALE GENOMIC DNA]</scope>
    <source>
        <strain evidence="5 6">NCL716</strain>
    </source>
</reference>
<name>A0A7X6D3P7_9ACTN</name>